<dbReference type="EMBL" id="BJVR01000170">
    <property type="protein sequence ID" value="GEL51991.1"/>
    <property type="molecule type" value="Genomic_DNA"/>
</dbReference>
<dbReference type="AlphaFoldDB" id="A0A511FSQ6"/>
<evidence type="ECO:0000256" key="1">
    <source>
        <dbReference type="SAM" id="MobiDB-lite"/>
    </source>
</evidence>
<accession>A0A511FSQ6</accession>
<name>A0A511FSQ6_9PROT</name>
<protein>
    <submittedName>
        <fullName evidence="2">Uncharacterized protein</fullName>
    </submittedName>
</protein>
<reference evidence="2 3" key="1">
    <citation type="submission" date="2019-07" db="EMBL/GenBank/DDBJ databases">
        <title>Whole genome shotgun sequence of Acetobacter tropicalis NBRC 16470.</title>
        <authorList>
            <person name="Hosoyama A."/>
            <person name="Uohara A."/>
            <person name="Ohji S."/>
            <person name="Ichikawa N."/>
        </authorList>
    </citation>
    <scope>NUCLEOTIDE SEQUENCE [LARGE SCALE GENOMIC DNA]</scope>
    <source>
        <strain evidence="2 3">NBRC 16470</strain>
    </source>
</reference>
<organism evidence="2 3">
    <name type="scientific">Acetobacter tropicalis</name>
    <dbReference type="NCBI Taxonomy" id="104102"/>
    <lineage>
        <taxon>Bacteria</taxon>
        <taxon>Pseudomonadati</taxon>
        <taxon>Pseudomonadota</taxon>
        <taxon>Alphaproteobacteria</taxon>
        <taxon>Acetobacterales</taxon>
        <taxon>Acetobacteraceae</taxon>
        <taxon>Acetobacter</taxon>
    </lineage>
</organism>
<gene>
    <name evidence="2" type="ORF">ATR01nite_30660</name>
</gene>
<evidence type="ECO:0000313" key="3">
    <source>
        <dbReference type="Proteomes" id="UP000321800"/>
    </source>
</evidence>
<proteinExistence type="predicted"/>
<feature type="region of interest" description="Disordered" evidence="1">
    <location>
        <begin position="1"/>
        <end position="28"/>
    </location>
</feature>
<dbReference type="Proteomes" id="UP000321800">
    <property type="component" value="Unassembled WGS sequence"/>
</dbReference>
<evidence type="ECO:0000313" key="2">
    <source>
        <dbReference type="EMBL" id="GEL51991.1"/>
    </source>
</evidence>
<sequence>MSGIGDHDGMDTAMPFQQAEDGHFPGSAPTSFSFAMPTEIALIDFDFTRDRRLMSNLFCDDLS</sequence>
<comment type="caution">
    <text evidence="2">The sequence shown here is derived from an EMBL/GenBank/DDBJ whole genome shotgun (WGS) entry which is preliminary data.</text>
</comment>
<feature type="compositionally biased region" description="Basic and acidic residues" evidence="1">
    <location>
        <begin position="1"/>
        <end position="10"/>
    </location>
</feature>